<keyword evidence="2" id="KW-1185">Reference proteome</keyword>
<dbReference type="Gene3D" id="3.30.2020.40">
    <property type="entry name" value="Uncharacterised protein PF10387, DUF2442"/>
    <property type="match status" value="1"/>
</dbReference>
<dbReference type="RefSeq" id="WP_345864229.1">
    <property type="nucleotide sequence ID" value="NZ_JBDIMF010000002.1"/>
</dbReference>
<dbReference type="InterPro" id="IPR018841">
    <property type="entry name" value="DUF2442"/>
</dbReference>
<sequence length="84" mass="9079">MDTFVSPTAVRFDESTMWVDLSDGRVLGMPLAWYPRLFGAKTDALNAVELSPSGLHWDELDEDLSISGMLAGVGAHGNRRSVAA</sequence>
<dbReference type="Proteomes" id="UP001404104">
    <property type="component" value="Unassembled WGS sequence"/>
</dbReference>
<proteinExistence type="predicted"/>
<gene>
    <name evidence="1" type="ORF">ABC969_08430</name>
</gene>
<organism evidence="1 2">
    <name type="scientific">Sphingomonas qilianensis</name>
    <dbReference type="NCBI Taxonomy" id="1736690"/>
    <lineage>
        <taxon>Bacteria</taxon>
        <taxon>Pseudomonadati</taxon>
        <taxon>Pseudomonadota</taxon>
        <taxon>Alphaproteobacteria</taxon>
        <taxon>Sphingomonadales</taxon>
        <taxon>Sphingomonadaceae</taxon>
        <taxon>Sphingomonas</taxon>
    </lineage>
</organism>
<protein>
    <submittedName>
        <fullName evidence="1">DUF2442 domain-containing protein</fullName>
    </submittedName>
</protein>
<dbReference type="Pfam" id="PF10387">
    <property type="entry name" value="DUF2442"/>
    <property type="match status" value="1"/>
</dbReference>
<dbReference type="EMBL" id="JBDIMF010000002">
    <property type="protein sequence ID" value="MEN2786444.1"/>
    <property type="molecule type" value="Genomic_DNA"/>
</dbReference>
<name>A0ABU9XRJ5_9SPHN</name>
<accession>A0ABU9XRJ5</accession>
<evidence type="ECO:0000313" key="2">
    <source>
        <dbReference type="Proteomes" id="UP001404104"/>
    </source>
</evidence>
<comment type="caution">
    <text evidence="1">The sequence shown here is derived from an EMBL/GenBank/DDBJ whole genome shotgun (WGS) entry which is preliminary data.</text>
</comment>
<reference evidence="1 2" key="1">
    <citation type="submission" date="2024-05" db="EMBL/GenBank/DDBJ databases">
        <authorList>
            <person name="Liu Q."/>
            <person name="Xin Y.-H."/>
        </authorList>
    </citation>
    <scope>NUCLEOTIDE SEQUENCE [LARGE SCALE GENOMIC DNA]</scope>
    <source>
        <strain evidence="1 2">CGMCC 1.15349</strain>
    </source>
</reference>
<evidence type="ECO:0000313" key="1">
    <source>
        <dbReference type="EMBL" id="MEN2786444.1"/>
    </source>
</evidence>